<protein>
    <submittedName>
        <fullName evidence="3">Uncharacterized protein</fullName>
    </submittedName>
</protein>
<sequence length="83" mass="9941">MPSPVSRRVIIKHKRIGKILIGEIRTSRLFSDIFPECAGRTFAEREKGKKRRNLREMQKERNSKEEMHFIKVETLRSYGLRLR</sequence>
<keyword evidence="2" id="KW-1185">Reference proteome</keyword>
<reference evidence="3" key="1">
    <citation type="submission" date="2016-11" db="UniProtKB">
        <authorList>
            <consortium name="WormBaseParasite"/>
        </authorList>
    </citation>
    <scope>IDENTIFICATION</scope>
</reference>
<evidence type="ECO:0000313" key="2">
    <source>
        <dbReference type="Proteomes" id="UP000095287"/>
    </source>
</evidence>
<evidence type="ECO:0000256" key="1">
    <source>
        <dbReference type="SAM" id="MobiDB-lite"/>
    </source>
</evidence>
<feature type="compositionally biased region" description="Basic and acidic residues" evidence="1">
    <location>
        <begin position="54"/>
        <end position="65"/>
    </location>
</feature>
<feature type="region of interest" description="Disordered" evidence="1">
    <location>
        <begin position="45"/>
        <end position="65"/>
    </location>
</feature>
<organism evidence="2 3">
    <name type="scientific">Steinernema glaseri</name>
    <dbReference type="NCBI Taxonomy" id="37863"/>
    <lineage>
        <taxon>Eukaryota</taxon>
        <taxon>Metazoa</taxon>
        <taxon>Ecdysozoa</taxon>
        <taxon>Nematoda</taxon>
        <taxon>Chromadorea</taxon>
        <taxon>Rhabditida</taxon>
        <taxon>Tylenchina</taxon>
        <taxon>Panagrolaimomorpha</taxon>
        <taxon>Strongyloidoidea</taxon>
        <taxon>Steinernematidae</taxon>
        <taxon>Steinernema</taxon>
    </lineage>
</organism>
<dbReference type="Proteomes" id="UP000095287">
    <property type="component" value="Unplaced"/>
</dbReference>
<dbReference type="AlphaFoldDB" id="A0A1I7ZDW9"/>
<evidence type="ECO:0000313" key="3">
    <source>
        <dbReference type="WBParaSite" id="L893_g25415.t1"/>
    </source>
</evidence>
<proteinExistence type="predicted"/>
<name>A0A1I7ZDW9_9BILA</name>
<accession>A0A1I7ZDW9</accession>
<dbReference type="WBParaSite" id="L893_g25415.t1">
    <property type="protein sequence ID" value="L893_g25415.t1"/>
    <property type="gene ID" value="L893_g25415"/>
</dbReference>